<dbReference type="InterPro" id="IPR035897">
    <property type="entry name" value="Toll_tir_struct_dom_sf"/>
</dbReference>
<dbReference type="Gene3D" id="1.25.40.20">
    <property type="entry name" value="Ankyrin repeat-containing domain"/>
    <property type="match status" value="1"/>
</dbReference>
<dbReference type="Pfam" id="PF14545">
    <property type="entry name" value="DBB"/>
    <property type="match status" value="1"/>
</dbReference>
<protein>
    <recommendedName>
        <fullName evidence="7">B-cell scaffold protein with ankyrin repeats</fullName>
    </recommendedName>
</protein>
<dbReference type="FunFam" id="3.40.50.10140:FF:000017">
    <property type="entry name" value="B cell scaffold protein with ankyrin repeats 1"/>
    <property type="match status" value="1"/>
</dbReference>
<dbReference type="Proteomes" id="UP001152803">
    <property type="component" value="Unassembled WGS sequence"/>
</dbReference>
<dbReference type="GO" id="GO:0051898">
    <property type="term" value="P:negative regulation of phosphatidylinositol 3-kinase/protein kinase B signal transduction"/>
    <property type="evidence" value="ECO:0007669"/>
    <property type="project" value="TreeGrafter"/>
</dbReference>
<proteinExistence type="predicted"/>
<dbReference type="GO" id="GO:1990782">
    <property type="term" value="F:protein tyrosine kinase binding"/>
    <property type="evidence" value="ECO:0007669"/>
    <property type="project" value="TreeGrafter"/>
</dbReference>
<dbReference type="PANTHER" id="PTHR16267">
    <property type="entry name" value="BANK1/PIK3AP1 FAMILY MEMBER"/>
    <property type="match status" value="1"/>
</dbReference>
<dbReference type="GO" id="GO:0051246">
    <property type="term" value="P:regulation of protein metabolic process"/>
    <property type="evidence" value="ECO:0007669"/>
    <property type="project" value="UniProtKB-ARBA"/>
</dbReference>
<dbReference type="GO" id="GO:0042113">
    <property type="term" value="P:B cell activation"/>
    <property type="evidence" value="ECO:0007669"/>
    <property type="project" value="UniProtKB-KW"/>
</dbReference>
<dbReference type="InterPro" id="IPR017893">
    <property type="entry name" value="DBB_domain"/>
</dbReference>
<feature type="region of interest" description="Disordered" evidence="8">
    <location>
        <begin position="407"/>
        <end position="428"/>
    </location>
</feature>
<dbReference type="PANTHER" id="PTHR16267:SF13">
    <property type="entry name" value="B-CELL SCAFFOLD PROTEIN WITH ANKYRIN REPEATS"/>
    <property type="match status" value="1"/>
</dbReference>
<comment type="caution">
    <text evidence="10">The sequence shown here is derived from an EMBL/GenBank/DDBJ whole genome shotgun (WGS) entry which is preliminary data.</text>
</comment>
<reference evidence="10" key="1">
    <citation type="journal article" date="2023" name="Science">
        <title>Genome structures resolve the early diversification of teleost fishes.</title>
        <authorList>
            <person name="Parey E."/>
            <person name="Louis A."/>
            <person name="Montfort J."/>
            <person name="Bouchez O."/>
            <person name="Roques C."/>
            <person name="Iampietro C."/>
            <person name="Lluch J."/>
            <person name="Castinel A."/>
            <person name="Donnadieu C."/>
            <person name="Desvignes T."/>
            <person name="Floi Bucao C."/>
            <person name="Jouanno E."/>
            <person name="Wen M."/>
            <person name="Mejri S."/>
            <person name="Dirks R."/>
            <person name="Jansen H."/>
            <person name="Henkel C."/>
            <person name="Chen W.J."/>
            <person name="Zahm M."/>
            <person name="Cabau C."/>
            <person name="Klopp C."/>
            <person name="Thompson A.W."/>
            <person name="Robinson-Rechavi M."/>
            <person name="Braasch I."/>
            <person name="Lecointre G."/>
            <person name="Bobe J."/>
            <person name="Postlethwait J.H."/>
            <person name="Berthelot C."/>
            <person name="Roest Crollius H."/>
            <person name="Guiguen Y."/>
        </authorList>
    </citation>
    <scope>NUCLEOTIDE SEQUENCE</scope>
    <source>
        <strain evidence="10">Concon-B</strain>
    </source>
</reference>
<dbReference type="AlphaFoldDB" id="A0A9Q1DGN1"/>
<evidence type="ECO:0000313" key="11">
    <source>
        <dbReference type="Proteomes" id="UP001152803"/>
    </source>
</evidence>
<name>A0A9Q1DGN1_CONCO</name>
<dbReference type="SUPFAM" id="SSF48403">
    <property type="entry name" value="Ankyrin repeat"/>
    <property type="match status" value="1"/>
</dbReference>
<evidence type="ECO:0000313" key="10">
    <source>
        <dbReference type="EMBL" id="KAJ8269341.1"/>
    </source>
</evidence>
<dbReference type="InterPro" id="IPR052446">
    <property type="entry name" value="B-cell_PI3K-Signaling_Adptrs"/>
</dbReference>
<comment type="subunit">
    <text evidence="6">Interacts with LYN, ITPR1 and ITPR2.</text>
</comment>
<dbReference type="GO" id="GO:0050869">
    <property type="term" value="P:negative regulation of B cell activation"/>
    <property type="evidence" value="ECO:0007669"/>
    <property type="project" value="TreeGrafter"/>
</dbReference>
<dbReference type="GO" id="GO:0007165">
    <property type="term" value="P:signal transduction"/>
    <property type="evidence" value="ECO:0007669"/>
    <property type="project" value="UniProtKB-ARBA"/>
</dbReference>
<dbReference type="SMART" id="SM01282">
    <property type="entry name" value="DBB"/>
    <property type="match status" value="1"/>
</dbReference>
<evidence type="ECO:0000259" key="9">
    <source>
        <dbReference type="PROSITE" id="PS51376"/>
    </source>
</evidence>
<dbReference type="InterPro" id="IPR041340">
    <property type="entry name" value="PIK3AP1_TIR"/>
</dbReference>
<sequence>MNSTAEDLLIIYEAEAEQWASYLRSVLAGCVREEGVCLYDVAAASSRREDFLSLARYRCKLLVLSGGMLEGLCRMQRFFLARVLRPAASVVVLLCGVESLAPLLKAVPLEDDCLVISSEQDPQEYLSAVAEIVQRGTQTVDVSAITTRAAGLELKDKSLPAVAPPARAPMMVLPARVPSENPGEVYILLKESVDSKDVEVEFQSKKEKIRVKPEIWNEQTLCVKAADLPPGAVGVTLYCGGTAKAKATLQYYSTMGEVARLLQKAADPLEFMLQAFGISTPELLDQVLTSALMEKMPAGGFLGLQGNVDLEGEVHSEDLPTLLHFAAQNGLLGVASVLLQCPGAEQALRIANRHGDTPLKLAERQGHAPLQVLLQETLNVSKGVTAKADEDIYEKMGSAVKALMEDSYGESDEGGAQDEEEEDPYAPIGIDDEEYDTILTSSKAMIMANRPPAPIPRPEAMVESSTPFIAQVFQKKISQGESDMLDFLSPKQARSPSTVSSVYDTMAPDQPPGLQELIQLQEQVKLGSLSMDEALERFSDWQRVQKGLDSIQQEKLRQLRASIINNREDDESVYDKISIVHHTPDVSGSEDRRKSLPLETYFYSKPLKGHPSDIRKADKQ</sequence>
<comment type="function">
    <text evidence="5">Involved in B-cell receptor (BCR)-induced Ca(2+) mobilization from intracellular stores. Promotes Lyn-mediated phosphorylation of IP3 receptors 1 and 2.</text>
</comment>
<dbReference type="InterPro" id="IPR036770">
    <property type="entry name" value="Ankyrin_rpt-contain_sf"/>
</dbReference>
<keyword evidence="1" id="KW-0597">Phosphoprotein</keyword>
<dbReference type="Pfam" id="PF18567">
    <property type="entry name" value="TIR_3"/>
    <property type="match status" value="1"/>
</dbReference>
<dbReference type="OrthoDB" id="8192811at2759"/>
<gene>
    <name evidence="10" type="ORF">COCON_G00119480</name>
</gene>
<evidence type="ECO:0000256" key="5">
    <source>
        <dbReference type="ARBA" id="ARBA00054773"/>
    </source>
</evidence>
<dbReference type="PROSITE" id="PS51376">
    <property type="entry name" value="DBB"/>
    <property type="match status" value="1"/>
</dbReference>
<dbReference type="Gene3D" id="3.40.50.10140">
    <property type="entry name" value="Toll/interleukin-1 receptor homology (TIR) domain"/>
    <property type="match status" value="1"/>
</dbReference>
<evidence type="ECO:0000256" key="4">
    <source>
        <dbReference type="ARBA" id="ARBA00023043"/>
    </source>
</evidence>
<keyword evidence="11" id="KW-1185">Reference proteome</keyword>
<accession>A0A9Q1DGN1</accession>
<organism evidence="10 11">
    <name type="scientific">Conger conger</name>
    <name type="common">Conger eel</name>
    <name type="synonym">Muraena conger</name>
    <dbReference type="NCBI Taxonomy" id="82655"/>
    <lineage>
        <taxon>Eukaryota</taxon>
        <taxon>Metazoa</taxon>
        <taxon>Chordata</taxon>
        <taxon>Craniata</taxon>
        <taxon>Vertebrata</taxon>
        <taxon>Euteleostomi</taxon>
        <taxon>Actinopterygii</taxon>
        <taxon>Neopterygii</taxon>
        <taxon>Teleostei</taxon>
        <taxon>Anguilliformes</taxon>
        <taxon>Congridae</taxon>
        <taxon>Conger</taxon>
    </lineage>
</organism>
<dbReference type="GO" id="GO:0005102">
    <property type="term" value="F:signaling receptor binding"/>
    <property type="evidence" value="ECO:0007669"/>
    <property type="project" value="TreeGrafter"/>
</dbReference>
<evidence type="ECO:0000256" key="3">
    <source>
        <dbReference type="ARBA" id="ARBA00022936"/>
    </source>
</evidence>
<evidence type="ECO:0000256" key="6">
    <source>
        <dbReference type="ARBA" id="ARBA00065779"/>
    </source>
</evidence>
<evidence type="ECO:0000256" key="1">
    <source>
        <dbReference type="ARBA" id="ARBA00022553"/>
    </source>
</evidence>
<keyword evidence="3" id="KW-0075">B-cell activation</keyword>
<evidence type="ECO:0000256" key="7">
    <source>
        <dbReference type="ARBA" id="ARBA00069696"/>
    </source>
</evidence>
<dbReference type="EMBL" id="JAFJMO010000008">
    <property type="protein sequence ID" value="KAJ8269341.1"/>
    <property type="molecule type" value="Genomic_DNA"/>
</dbReference>
<evidence type="ECO:0000256" key="8">
    <source>
        <dbReference type="SAM" id="MobiDB-lite"/>
    </source>
</evidence>
<keyword evidence="4" id="KW-0040">ANK repeat</keyword>
<keyword evidence="2" id="KW-0677">Repeat</keyword>
<evidence type="ECO:0000256" key="2">
    <source>
        <dbReference type="ARBA" id="ARBA00022737"/>
    </source>
</evidence>
<feature type="domain" description="DBB" evidence="9">
    <location>
        <begin position="172"/>
        <end position="304"/>
    </location>
</feature>